<keyword evidence="2" id="KW-1185">Reference proteome</keyword>
<accession>A0A8J2UE44</accession>
<name>A0A8J2UE44_9BACT</name>
<dbReference type="Proteomes" id="UP000607559">
    <property type="component" value="Unassembled WGS sequence"/>
</dbReference>
<comment type="caution">
    <text evidence="1">The sequence shown here is derived from an EMBL/GenBank/DDBJ whole genome shotgun (WGS) entry which is preliminary data.</text>
</comment>
<evidence type="ECO:0000313" key="1">
    <source>
        <dbReference type="EMBL" id="GGB03747.1"/>
    </source>
</evidence>
<evidence type="ECO:0000313" key="2">
    <source>
        <dbReference type="Proteomes" id="UP000607559"/>
    </source>
</evidence>
<protein>
    <recommendedName>
        <fullName evidence="3">LVIVD repeat-containing protein</fullName>
    </recommendedName>
</protein>
<dbReference type="RefSeq" id="WP_188932823.1">
    <property type="nucleotide sequence ID" value="NZ_BMJC01000003.1"/>
</dbReference>
<gene>
    <name evidence="1" type="ORF">GCM10011511_28820</name>
</gene>
<organism evidence="1 2">
    <name type="scientific">Puia dinghuensis</name>
    <dbReference type="NCBI Taxonomy" id="1792502"/>
    <lineage>
        <taxon>Bacteria</taxon>
        <taxon>Pseudomonadati</taxon>
        <taxon>Bacteroidota</taxon>
        <taxon>Chitinophagia</taxon>
        <taxon>Chitinophagales</taxon>
        <taxon>Chitinophagaceae</taxon>
        <taxon>Puia</taxon>
    </lineage>
</organism>
<dbReference type="SUPFAM" id="SSF50969">
    <property type="entry name" value="YVTN repeat-like/Quinoprotein amine dehydrogenase"/>
    <property type="match status" value="1"/>
</dbReference>
<dbReference type="InterPro" id="IPR011044">
    <property type="entry name" value="Quino_amine_DH_bsu"/>
</dbReference>
<sequence length="420" mass="45414">MKKTVSLGHCCLIAAIAIPLLFNGCDKKSNSIRMIISRPVYSDKSRILAAINGNPAEKIDSAGKIYIKDQYIFLSEPNKGIFIIDNSDPRHPRHIAFLSIPGNMDIAVKGNILYADMYQDLLAIDISDPHHVSIVSQLPGFFSGRRWVNGYNTPDGMIITGWITKDTLVSVNRTGGYLSPGGIMGGPIAYSASASTTSATGTQGSMASMVLINNYLYAIAERHSLGVANVSNPSALSSSQQMYAGYDLETIYPFRDKLFLGSAEGVFIYDISNPAKPVEIGEFTHGRACDPVVVDSSYAYVTLHAGTSCGGSSNELDIVSIRQLPQTQMLKTYPMTKPMGLCKDGDLLFVCDGSDGVKIYNAKDPANLQLLTKAGQGQAYDVIASAGRLLIVEDNGLYQYDYSNISNIGLLSFIPVPYPR</sequence>
<dbReference type="Pfam" id="PF08309">
    <property type="entry name" value="LVIVD"/>
    <property type="match status" value="4"/>
</dbReference>
<reference evidence="1" key="2">
    <citation type="submission" date="2020-09" db="EMBL/GenBank/DDBJ databases">
        <authorList>
            <person name="Sun Q."/>
            <person name="Zhou Y."/>
        </authorList>
    </citation>
    <scope>NUCLEOTIDE SEQUENCE</scope>
    <source>
        <strain evidence="1">CGMCC 1.15448</strain>
    </source>
</reference>
<dbReference type="AlphaFoldDB" id="A0A8J2UE44"/>
<dbReference type="EMBL" id="BMJC01000003">
    <property type="protein sequence ID" value="GGB03747.1"/>
    <property type="molecule type" value="Genomic_DNA"/>
</dbReference>
<dbReference type="InterPro" id="IPR013211">
    <property type="entry name" value="LVIVD"/>
</dbReference>
<proteinExistence type="predicted"/>
<evidence type="ECO:0008006" key="3">
    <source>
        <dbReference type="Google" id="ProtNLM"/>
    </source>
</evidence>
<reference evidence="1" key="1">
    <citation type="journal article" date="2014" name="Int. J. Syst. Evol. Microbiol.">
        <title>Complete genome sequence of Corynebacterium casei LMG S-19264T (=DSM 44701T), isolated from a smear-ripened cheese.</title>
        <authorList>
            <consortium name="US DOE Joint Genome Institute (JGI-PGF)"/>
            <person name="Walter F."/>
            <person name="Albersmeier A."/>
            <person name="Kalinowski J."/>
            <person name="Ruckert C."/>
        </authorList>
    </citation>
    <scope>NUCLEOTIDE SEQUENCE</scope>
    <source>
        <strain evidence="1">CGMCC 1.15448</strain>
    </source>
</reference>